<dbReference type="InterPro" id="IPR010561">
    <property type="entry name" value="LIN-9/ALY1"/>
</dbReference>
<protein>
    <recommendedName>
        <fullName evidence="4">SANT domain-containing protein</fullName>
    </recommendedName>
</protein>
<dbReference type="PROSITE" id="PS51293">
    <property type="entry name" value="SANT"/>
    <property type="match status" value="1"/>
</dbReference>
<feature type="region of interest" description="Disordered" evidence="3">
    <location>
        <begin position="412"/>
        <end position="462"/>
    </location>
</feature>
<feature type="compositionally biased region" description="Basic and acidic residues" evidence="3">
    <location>
        <begin position="116"/>
        <end position="131"/>
    </location>
</feature>
<dbReference type="InterPro" id="IPR001005">
    <property type="entry name" value="SANT/Myb"/>
</dbReference>
<feature type="compositionally biased region" description="Polar residues" evidence="3">
    <location>
        <begin position="1"/>
        <end position="17"/>
    </location>
</feature>
<keyword evidence="2" id="KW-0539">Nucleus</keyword>
<name>A0A7N0UIG9_KALFE</name>
<evidence type="ECO:0000256" key="2">
    <source>
        <dbReference type="ARBA" id="ARBA00023242"/>
    </source>
</evidence>
<dbReference type="Gramene" id="Kaladp0069s0016.1.v1.1">
    <property type="protein sequence ID" value="Kaladp0069s0016.1.v1.1"/>
    <property type="gene ID" value="Kaladp0069s0016.v1.1"/>
</dbReference>
<sequence length="1098" mass="122404">MAPSRKTGNANKQSPTANKIVAKKDEEDAKTKQKKRKLGDMLGSQWSNKELQQFYEAYRKYGTNWKKVAAAVRSRSVEMVEALYSMNRAYLSLPEGTASVAGLIAMVTDHYCVMERSDSEQESNEGRDQEAPQKAQKRSRRKFRNSKFKDMDHNLPDHSPSRFVGSTSDCLSLLKANLPGSEPRVVGKRTPRVPVVHTSDKDFWDKNFSASPGRKFKMNADDHVAHEIALALTKASQKDKSPRISQSNRASKRKIGNVSSPAKSDDRMHFIEETSAQLQGSARDEIDHQGSMGSIDVDNLRSGSTLRDREGFGTLDIQKKGLRSNGKKFIAETGNDHLDDMKEACSGTEEQNSSAFSKNRGFENPKQLISKGQKQRNKKILFDEDESAAFEALNTLADLSLTMPEPFLDNDNRGADINTSSAKSKGNNSFGGDEDTTIKFISSDRGGNVGTIPDSEDKTGIRKRKPKSLPFCMENLKMEPHLYHTGNFPNSEDVEHANKSLSKGHHKEGEHVNASTLNVSRESEGDFSSKNRNWRKRDLPKSVNLKDTNYSVQVESGRPTDGILNLKAKLANCLSWRKARRWCTFEWFYSAIDYPWFARREFVEYLDHVGLGHIPRLTRVEWGVIRSSLGKPRRFSQQFLKEEKEKLNQYRESVRNHYTELRLGAREGLPTDLARPLSVGQRVIAIHPKTREVHDGSVLTVDRSRCHVQFDKPDLGVEFVMDIDCMPLNPLENMPASLAINKLSENHNGVKLNGLTSHHSASLHPNGNIDKPDDPLLRPWSDSLVDNSKKTVKDNIPSSNVQAKARSSGPISGQEAADQPSFLAQSKEADVKALYEMTCALDKKEAIVSEFKRMNDEVEENKRLDSLFEVPESFSKRYASVLVQLDEVNDQVTLALRCLRQRNTYQGSFGLISAKPALVDIGVVTGTLNYSTSDTSKQETHVPEIVEGSRSKAQKMVDAAMKAMSSLKSSVHGGVEEAIDYLNTQLSQEEPDVSAVRSVPVSATPGKHLAIISADPKMNTTPDSNAQIPSELITNCVATLFMIQKCTEREFPPADVAQILDSAVTSLQPCCSQNLPIYADIQKCMGIIRSQILALIRI</sequence>
<dbReference type="GO" id="GO:0051726">
    <property type="term" value="P:regulation of cell cycle"/>
    <property type="evidence" value="ECO:0007669"/>
    <property type="project" value="TreeGrafter"/>
</dbReference>
<dbReference type="SMART" id="SM00717">
    <property type="entry name" value="SANT"/>
    <property type="match status" value="1"/>
</dbReference>
<feature type="region of interest" description="Disordered" evidence="3">
    <location>
        <begin position="116"/>
        <end position="162"/>
    </location>
</feature>
<feature type="region of interest" description="Disordered" evidence="3">
    <location>
        <begin position="344"/>
        <end position="375"/>
    </location>
</feature>
<feature type="compositionally biased region" description="Polar residues" evidence="3">
    <location>
        <begin position="417"/>
        <end position="430"/>
    </location>
</feature>
<dbReference type="OMA" id="DARCEPS"/>
<dbReference type="AlphaFoldDB" id="A0A7N0UIG9"/>
<evidence type="ECO:0000313" key="6">
    <source>
        <dbReference type="Proteomes" id="UP000594263"/>
    </source>
</evidence>
<evidence type="ECO:0000259" key="4">
    <source>
        <dbReference type="PROSITE" id="PS51293"/>
    </source>
</evidence>
<feature type="compositionally biased region" description="Polar residues" evidence="3">
    <location>
        <begin position="754"/>
        <end position="765"/>
    </location>
</feature>
<evidence type="ECO:0000256" key="3">
    <source>
        <dbReference type="SAM" id="MobiDB-lite"/>
    </source>
</evidence>
<feature type="domain" description="SANT" evidence="4">
    <location>
        <begin position="41"/>
        <end position="78"/>
    </location>
</feature>
<dbReference type="PANTHER" id="PTHR21689">
    <property type="entry name" value="LIN-9"/>
    <property type="match status" value="1"/>
</dbReference>
<organism evidence="5 6">
    <name type="scientific">Kalanchoe fedtschenkoi</name>
    <name type="common">Lavender scallops</name>
    <name type="synonym">South American air plant</name>
    <dbReference type="NCBI Taxonomy" id="63787"/>
    <lineage>
        <taxon>Eukaryota</taxon>
        <taxon>Viridiplantae</taxon>
        <taxon>Streptophyta</taxon>
        <taxon>Embryophyta</taxon>
        <taxon>Tracheophyta</taxon>
        <taxon>Spermatophyta</taxon>
        <taxon>Magnoliopsida</taxon>
        <taxon>eudicotyledons</taxon>
        <taxon>Gunneridae</taxon>
        <taxon>Pentapetalae</taxon>
        <taxon>Saxifragales</taxon>
        <taxon>Crassulaceae</taxon>
        <taxon>Kalanchoe</taxon>
    </lineage>
</organism>
<reference evidence="5" key="1">
    <citation type="submission" date="2021-01" db="UniProtKB">
        <authorList>
            <consortium name="EnsemblPlants"/>
        </authorList>
    </citation>
    <scope>IDENTIFICATION</scope>
</reference>
<feature type="compositionally biased region" description="Polar residues" evidence="3">
    <location>
        <begin position="348"/>
        <end position="357"/>
    </location>
</feature>
<dbReference type="SMART" id="SM01135">
    <property type="entry name" value="DIRP"/>
    <property type="match status" value="1"/>
</dbReference>
<feature type="region of interest" description="Disordered" evidence="3">
    <location>
        <begin position="751"/>
        <end position="821"/>
    </location>
</feature>
<feature type="compositionally biased region" description="Basic residues" evidence="3">
    <location>
        <begin position="135"/>
        <end position="146"/>
    </location>
</feature>
<keyword evidence="6" id="KW-1185">Reference proteome</keyword>
<evidence type="ECO:0000256" key="1">
    <source>
        <dbReference type="ARBA" id="ARBA00004123"/>
    </source>
</evidence>
<dbReference type="Pfam" id="PF00249">
    <property type="entry name" value="Myb_DNA-binding"/>
    <property type="match status" value="1"/>
</dbReference>
<dbReference type="GO" id="GO:0005654">
    <property type="term" value="C:nucleoplasm"/>
    <property type="evidence" value="ECO:0007669"/>
    <property type="project" value="TreeGrafter"/>
</dbReference>
<dbReference type="Pfam" id="PF06584">
    <property type="entry name" value="DIRP"/>
    <property type="match status" value="1"/>
</dbReference>
<feature type="compositionally biased region" description="Basic and acidic residues" evidence="3">
    <location>
        <begin position="147"/>
        <end position="160"/>
    </location>
</feature>
<dbReference type="GO" id="GO:0017053">
    <property type="term" value="C:transcription repressor complex"/>
    <property type="evidence" value="ECO:0007669"/>
    <property type="project" value="InterPro"/>
</dbReference>
<dbReference type="GO" id="GO:0006357">
    <property type="term" value="P:regulation of transcription by RNA polymerase II"/>
    <property type="evidence" value="ECO:0007669"/>
    <property type="project" value="TreeGrafter"/>
</dbReference>
<feature type="region of interest" description="Disordered" evidence="3">
    <location>
        <begin position="1"/>
        <end position="41"/>
    </location>
</feature>
<dbReference type="Proteomes" id="UP000594263">
    <property type="component" value="Unplaced"/>
</dbReference>
<accession>A0A7N0UIG9</accession>
<dbReference type="InterPro" id="IPR033471">
    <property type="entry name" value="DIRP"/>
</dbReference>
<dbReference type="CDD" id="cd00167">
    <property type="entry name" value="SANT"/>
    <property type="match status" value="1"/>
</dbReference>
<dbReference type="GO" id="GO:0006351">
    <property type="term" value="P:DNA-templated transcription"/>
    <property type="evidence" value="ECO:0007669"/>
    <property type="project" value="InterPro"/>
</dbReference>
<dbReference type="InterPro" id="IPR017884">
    <property type="entry name" value="SANT_dom"/>
</dbReference>
<dbReference type="GO" id="GO:0003677">
    <property type="term" value="F:DNA binding"/>
    <property type="evidence" value="ECO:0007669"/>
    <property type="project" value="TreeGrafter"/>
</dbReference>
<proteinExistence type="predicted"/>
<feature type="region of interest" description="Disordered" evidence="3">
    <location>
        <begin position="489"/>
        <end position="533"/>
    </location>
</feature>
<dbReference type="PANTHER" id="PTHR21689:SF2">
    <property type="entry name" value="PROTEIN LIN-9 HOMOLOG"/>
    <property type="match status" value="1"/>
</dbReference>
<dbReference type="Gene3D" id="1.20.58.1880">
    <property type="match status" value="1"/>
</dbReference>
<dbReference type="EnsemblPlants" id="Kaladp0069s0016.1.v1.1">
    <property type="protein sequence ID" value="Kaladp0069s0016.1.v1.1"/>
    <property type="gene ID" value="Kaladp0069s0016.v1.1"/>
</dbReference>
<feature type="region of interest" description="Disordered" evidence="3">
    <location>
        <begin position="233"/>
        <end position="268"/>
    </location>
</feature>
<feature type="compositionally biased region" description="Basic and acidic residues" evidence="3">
    <location>
        <begin position="22"/>
        <end position="31"/>
    </location>
</feature>
<dbReference type="SUPFAM" id="SSF46689">
    <property type="entry name" value="Homeodomain-like"/>
    <property type="match status" value="1"/>
</dbReference>
<dbReference type="InterPro" id="IPR009057">
    <property type="entry name" value="Homeodomain-like_sf"/>
</dbReference>
<evidence type="ECO:0000313" key="5">
    <source>
        <dbReference type="EnsemblPlants" id="Kaladp0069s0016.1.v1.1"/>
    </source>
</evidence>
<comment type="subcellular location">
    <subcellularLocation>
        <location evidence="1">Nucleus</location>
    </subcellularLocation>
</comment>